<keyword evidence="5 7" id="KW-0573">Peptidoglycan synthesis</keyword>
<organism evidence="10 11">
    <name type="scientific">Lysobacter silvisoli</name>
    <dbReference type="NCBI Taxonomy" id="2293254"/>
    <lineage>
        <taxon>Bacteria</taxon>
        <taxon>Pseudomonadati</taxon>
        <taxon>Pseudomonadota</taxon>
        <taxon>Gammaproteobacteria</taxon>
        <taxon>Lysobacterales</taxon>
        <taxon>Lysobacteraceae</taxon>
        <taxon>Lysobacter</taxon>
    </lineage>
</organism>
<feature type="region of interest" description="Disordered" evidence="8">
    <location>
        <begin position="1"/>
        <end position="34"/>
    </location>
</feature>
<dbReference type="Proteomes" id="UP000264492">
    <property type="component" value="Unassembled WGS sequence"/>
</dbReference>
<accession>A0A371K730</accession>
<name>A0A371K730_9GAMM</name>
<evidence type="ECO:0000313" key="11">
    <source>
        <dbReference type="Proteomes" id="UP000264492"/>
    </source>
</evidence>
<protein>
    <recommendedName>
        <fullName evidence="9">L,D-TPase catalytic domain-containing protein</fullName>
    </recommendedName>
</protein>
<dbReference type="InterPro" id="IPR005490">
    <property type="entry name" value="LD_TPept_cat_dom"/>
</dbReference>
<dbReference type="GO" id="GO:0008360">
    <property type="term" value="P:regulation of cell shape"/>
    <property type="evidence" value="ECO:0007669"/>
    <property type="project" value="UniProtKB-UniRule"/>
</dbReference>
<evidence type="ECO:0000256" key="6">
    <source>
        <dbReference type="ARBA" id="ARBA00023316"/>
    </source>
</evidence>
<gene>
    <name evidence="10" type="ORF">DX914_02085</name>
</gene>
<evidence type="ECO:0000256" key="2">
    <source>
        <dbReference type="ARBA" id="ARBA00005992"/>
    </source>
</evidence>
<evidence type="ECO:0000256" key="3">
    <source>
        <dbReference type="ARBA" id="ARBA00022679"/>
    </source>
</evidence>
<evidence type="ECO:0000256" key="4">
    <source>
        <dbReference type="ARBA" id="ARBA00022960"/>
    </source>
</evidence>
<dbReference type="PROSITE" id="PS52029">
    <property type="entry name" value="LD_TPASE"/>
    <property type="match status" value="1"/>
</dbReference>
<dbReference type="AlphaFoldDB" id="A0A371K730"/>
<comment type="similarity">
    <text evidence="2">Belongs to the YkuD family.</text>
</comment>
<dbReference type="Gene3D" id="2.40.440.10">
    <property type="entry name" value="L,D-transpeptidase catalytic domain-like"/>
    <property type="match status" value="1"/>
</dbReference>
<proteinExistence type="inferred from homology"/>
<sequence>MAGCAFEPASAPVATQATAARRAPPPLAPSEQRADRIVVDKSERRMQLLREGRVLASYRIDLGDAPSGHKHRQGDERTPEGEYRISERNPNSLFHLSLRVSYPNAADREQARAQGADPGGDIMIHGGSARWWREDWTDGCVAVTDAEIEQIWQRVPVGTPIRIDP</sequence>
<dbReference type="EMBL" id="QTSU01000001">
    <property type="protein sequence ID" value="RDZ29657.1"/>
    <property type="molecule type" value="Genomic_DNA"/>
</dbReference>
<evidence type="ECO:0000259" key="9">
    <source>
        <dbReference type="PROSITE" id="PS52029"/>
    </source>
</evidence>
<dbReference type="PANTHER" id="PTHR36699:SF1">
    <property type="entry name" value="L,D-TRANSPEPTIDASE YAFK-RELATED"/>
    <property type="match status" value="1"/>
</dbReference>
<evidence type="ECO:0000256" key="5">
    <source>
        <dbReference type="ARBA" id="ARBA00022984"/>
    </source>
</evidence>
<dbReference type="GO" id="GO:0004180">
    <property type="term" value="F:carboxypeptidase activity"/>
    <property type="evidence" value="ECO:0007669"/>
    <property type="project" value="UniProtKB-ARBA"/>
</dbReference>
<evidence type="ECO:0000256" key="7">
    <source>
        <dbReference type="PROSITE-ProRule" id="PRU01373"/>
    </source>
</evidence>
<feature type="active site" description="Proton donor/acceptor" evidence="7">
    <location>
        <position position="125"/>
    </location>
</feature>
<dbReference type="SUPFAM" id="SSF141523">
    <property type="entry name" value="L,D-transpeptidase catalytic domain-like"/>
    <property type="match status" value="1"/>
</dbReference>
<dbReference type="GO" id="GO:0016740">
    <property type="term" value="F:transferase activity"/>
    <property type="evidence" value="ECO:0007669"/>
    <property type="project" value="UniProtKB-KW"/>
</dbReference>
<keyword evidence="11" id="KW-1185">Reference proteome</keyword>
<evidence type="ECO:0000256" key="1">
    <source>
        <dbReference type="ARBA" id="ARBA00004752"/>
    </source>
</evidence>
<dbReference type="GO" id="GO:0071555">
    <property type="term" value="P:cell wall organization"/>
    <property type="evidence" value="ECO:0007669"/>
    <property type="project" value="UniProtKB-UniRule"/>
</dbReference>
<feature type="compositionally biased region" description="Low complexity" evidence="8">
    <location>
        <begin position="8"/>
        <end position="22"/>
    </location>
</feature>
<comment type="caution">
    <text evidence="10">The sequence shown here is derived from an EMBL/GenBank/DDBJ whole genome shotgun (WGS) entry which is preliminary data.</text>
</comment>
<dbReference type="UniPathway" id="UPA00219"/>
<dbReference type="CDD" id="cd16913">
    <property type="entry name" value="YkuD_like"/>
    <property type="match status" value="1"/>
</dbReference>
<dbReference type="PANTHER" id="PTHR36699">
    <property type="entry name" value="LD-TRANSPEPTIDASE"/>
    <property type="match status" value="1"/>
</dbReference>
<dbReference type="GO" id="GO:0009252">
    <property type="term" value="P:peptidoglycan biosynthetic process"/>
    <property type="evidence" value="ECO:0007669"/>
    <property type="project" value="UniProtKB-UniPathway"/>
</dbReference>
<keyword evidence="4 7" id="KW-0133">Cell shape</keyword>
<dbReference type="InterPro" id="IPR038063">
    <property type="entry name" value="Transpep_catalytic_dom"/>
</dbReference>
<dbReference type="OrthoDB" id="9809748at2"/>
<reference evidence="10 11" key="1">
    <citation type="submission" date="2018-08" db="EMBL/GenBank/DDBJ databases">
        <title>Lysobacter sp. zong2l5, whole genome shotgun sequence.</title>
        <authorList>
            <person name="Zhang X."/>
            <person name="Feng G."/>
            <person name="Zhu H."/>
        </authorList>
    </citation>
    <scope>NUCLEOTIDE SEQUENCE [LARGE SCALE GENOMIC DNA]</scope>
    <source>
        <strain evidence="11">zong2l5</strain>
    </source>
</reference>
<feature type="region of interest" description="Disordered" evidence="8">
    <location>
        <begin position="60"/>
        <end position="88"/>
    </location>
</feature>
<comment type="pathway">
    <text evidence="1 7">Cell wall biogenesis; peptidoglycan biosynthesis.</text>
</comment>
<feature type="compositionally biased region" description="Basic and acidic residues" evidence="8">
    <location>
        <begin position="73"/>
        <end position="87"/>
    </location>
</feature>
<feature type="domain" description="L,D-TPase catalytic" evidence="9">
    <location>
        <begin position="35"/>
        <end position="164"/>
    </location>
</feature>
<feature type="active site" description="Nucleophile" evidence="7">
    <location>
        <position position="140"/>
    </location>
</feature>
<evidence type="ECO:0000313" key="10">
    <source>
        <dbReference type="EMBL" id="RDZ29657.1"/>
    </source>
</evidence>
<evidence type="ECO:0000256" key="8">
    <source>
        <dbReference type="SAM" id="MobiDB-lite"/>
    </source>
</evidence>
<dbReference type="Pfam" id="PF03734">
    <property type="entry name" value="YkuD"/>
    <property type="match status" value="1"/>
</dbReference>
<keyword evidence="6 7" id="KW-0961">Cell wall biogenesis/degradation</keyword>
<keyword evidence="3" id="KW-0808">Transferase</keyword>